<evidence type="ECO:0000256" key="1">
    <source>
        <dbReference type="SAM" id="MobiDB-lite"/>
    </source>
</evidence>
<organism evidence="2 3">
    <name type="scientific">Marasmius tenuissimus</name>
    <dbReference type="NCBI Taxonomy" id="585030"/>
    <lineage>
        <taxon>Eukaryota</taxon>
        <taxon>Fungi</taxon>
        <taxon>Dikarya</taxon>
        <taxon>Basidiomycota</taxon>
        <taxon>Agaricomycotina</taxon>
        <taxon>Agaricomycetes</taxon>
        <taxon>Agaricomycetidae</taxon>
        <taxon>Agaricales</taxon>
        <taxon>Marasmiineae</taxon>
        <taxon>Marasmiaceae</taxon>
        <taxon>Marasmius</taxon>
    </lineage>
</organism>
<feature type="region of interest" description="Disordered" evidence="1">
    <location>
        <begin position="325"/>
        <end position="397"/>
    </location>
</feature>
<name>A0ABR2ZX12_9AGAR</name>
<evidence type="ECO:0000313" key="2">
    <source>
        <dbReference type="EMBL" id="KAL0065626.1"/>
    </source>
</evidence>
<comment type="caution">
    <text evidence="2">The sequence shown here is derived from an EMBL/GenBank/DDBJ whole genome shotgun (WGS) entry which is preliminary data.</text>
</comment>
<feature type="compositionally biased region" description="Basic and acidic residues" evidence="1">
    <location>
        <begin position="333"/>
        <end position="348"/>
    </location>
</feature>
<dbReference type="EMBL" id="JBBXMP010000045">
    <property type="protein sequence ID" value="KAL0065626.1"/>
    <property type="molecule type" value="Genomic_DNA"/>
</dbReference>
<gene>
    <name evidence="2" type="ORF">AAF712_007404</name>
</gene>
<protein>
    <submittedName>
        <fullName evidence="2">Uncharacterized protein</fullName>
    </submittedName>
</protein>
<proteinExistence type="predicted"/>
<keyword evidence="3" id="KW-1185">Reference proteome</keyword>
<accession>A0ABR2ZX12</accession>
<evidence type="ECO:0000313" key="3">
    <source>
        <dbReference type="Proteomes" id="UP001437256"/>
    </source>
</evidence>
<sequence length="397" mass="45279">MVISVELPFIWVPDSIAPGANAETVAYALEVIHSHMQTLNFEGPSWAYLVPVSDSDFRIVQKPRPLYSIKISPWLPLVAEEEIVWKRWVMEDRMLGEWDCREVMADIGVNDRDLQILENTMEGLLAIKDAGLLHDICFEPLAHVIRDGMIVGIVYEPPAGRMIDYKDRATCEWEVMDLFWRLKESGLVWAPYFGWEDIEDISETYFHSSLGCYLMVDAKGQVRFTYDGAGSIRKWIPQPGLAPDQEDYLPNEKAINFTFEYLKRTGVNSATPTQLLSYEPVTLVPTLLLSQVEAFMKYGSILHNCRCVLHIQNCEIVRVDTTGCQQHNSAKGRSTERNIQRNRSDLRTPKVGTSSDQRPNRMVSRSPAPFIPARKPTRHSGVRIFQESSGQIEELKD</sequence>
<dbReference type="Proteomes" id="UP001437256">
    <property type="component" value="Unassembled WGS sequence"/>
</dbReference>
<reference evidence="2 3" key="1">
    <citation type="submission" date="2024-05" db="EMBL/GenBank/DDBJ databases">
        <title>A draft genome resource for the thread blight pathogen Marasmius tenuissimus strain MS-2.</title>
        <authorList>
            <person name="Yulfo-Soto G.E."/>
            <person name="Baruah I.K."/>
            <person name="Amoako-Attah I."/>
            <person name="Bukari Y."/>
            <person name="Meinhardt L.W."/>
            <person name="Bailey B.A."/>
            <person name="Cohen S.P."/>
        </authorList>
    </citation>
    <scope>NUCLEOTIDE SEQUENCE [LARGE SCALE GENOMIC DNA]</scope>
    <source>
        <strain evidence="2 3">MS-2</strain>
    </source>
</reference>